<dbReference type="AlphaFoldDB" id="W1XGU7"/>
<evidence type="ECO:0000256" key="1">
    <source>
        <dbReference type="SAM" id="Phobius"/>
    </source>
</evidence>
<feature type="non-terminal residue" evidence="2">
    <location>
        <position position="51"/>
    </location>
</feature>
<sequence>MMNYFKLGVKKFLSILKEESSRLIGVIVSPLITLFLLSYVWSNVYVENIPF</sequence>
<protein>
    <submittedName>
        <fullName evidence="2">Uncharacterized protein</fullName>
    </submittedName>
</protein>
<reference evidence="2" key="1">
    <citation type="submission" date="2013-12" db="EMBL/GenBank/DDBJ databases">
        <title>A Varibaculum cambriense genome reconstructed from a premature infant gut community with otherwise low bacterial novelty that shifts toward anaerobic metabolism during the third week of life.</title>
        <authorList>
            <person name="Brown C.T."/>
            <person name="Sharon I."/>
            <person name="Thomas B.C."/>
            <person name="Castelle C.J."/>
            <person name="Morowitz M.J."/>
            <person name="Banfield J.F."/>
        </authorList>
    </citation>
    <scope>NUCLEOTIDE SEQUENCE</scope>
</reference>
<feature type="transmembrane region" description="Helical" evidence="1">
    <location>
        <begin position="21"/>
        <end position="41"/>
    </location>
</feature>
<gene>
    <name evidence="2" type="ORF">Q604_UNBC16108G0001</name>
</gene>
<evidence type="ECO:0000313" key="2">
    <source>
        <dbReference type="EMBL" id="ETJ29351.1"/>
    </source>
</evidence>
<dbReference type="EMBL" id="AZMM01016108">
    <property type="protein sequence ID" value="ETJ29351.1"/>
    <property type="molecule type" value="Genomic_DNA"/>
</dbReference>
<comment type="caution">
    <text evidence="2">The sequence shown here is derived from an EMBL/GenBank/DDBJ whole genome shotgun (WGS) entry which is preliminary data.</text>
</comment>
<proteinExistence type="predicted"/>
<keyword evidence="1" id="KW-0472">Membrane</keyword>
<keyword evidence="1" id="KW-0812">Transmembrane</keyword>
<name>W1XGU7_9ZZZZ</name>
<accession>W1XGU7</accession>
<organism evidence="2">
    <name type="scientific">human gut metagenome</name>
    <dbReference type="NCBI Taxonomy" id="408170"/>
    <lineage>
        <taxon>unclassified sequences</taxon>
        <taxon>metagenomes</taxon>
        <taxon>organismal metagenomes</taxon>
    </lineage>
</organism>
<keyword evidence="1" id="KW-1133">Transmembrane helix</keyword>